<accession>A0ABQ0L078</accession>
<feature type="compositionally biased region" description="Low complexity" evidence="1">
    <location>
        <begin position="304"/>
        <end position="344"/>
    </location>
</feature>
<protein>
    <recommendedName>
        <fullName evidence="4">CCHC-type domain-containing protein</fullName>
    </recommendedName>
</protein>
<evidence type="ECO:0008006" key="4">
    <source>
        <dbReference type="Google" id="ProtNLM"/>
    </source>
</evidence>
<feature type="region of interest" description="Disordered" evidence="1">
    <location>
        <begin position="1"/>
        <end position="59"/>
    </location>
</feature>
<name>A0ABQ0L078_MYCCL</name>
<sequence>MAETDIEPHEYVDETPLEEMSNLQRSQENGRRSVRNFLRQQRRAAPTQGAQPVEPDEPYLALKEVEAASPRGSPGSAVLTAFNRLLKRKSDAVSPRKGPAAKKSRPEEDCDPDAPEEVIFVEILTNTVKFESRYIPLTAFHPRALTHIAYNQHTIAKVTWDTPEDKPGKGSRVIDWNDAALLAIIGRESNMSKDQWQQAYVKYVEAMEIIWPPKDVEGDDGTFRQWRWKSHFATLDGYANQADPEDFPAILATDLELRLRYTTRPFKFKTAYYKARFDDNLAKLRDDRARKERQETDEKIAAMQRQLAQPQWQQPRNPPALQQPQQQQQQQGAQQQGAQQQGGQQRLRGLFGFKRGSFRSGPGGGQKTAPCFRCAAVGHNAGECTNNNFPDGTRTWAIVRNGALFPRSGPNQNKEICRAWNAGACANTHGDSRLHVCSNSDEAQLFLDDTFAQLLGPKSPVYSKVITPYDPDAFEFLIHKHNLVQHNNLPNRLRHGFPMGEFPDLNESVEFKNDASVAENAEFVEEALQEEVAAGRMDGPYPTRAEAEAELGSHVQISPLLVSVQTQAPGEPNKRRLCFHLSKGSKDHPSANSYADTGRFVFKSTTATEFGDKTVRTAFAGTRVPFVLAAEPLAVQHDGNRVPRHARTYGVRDPYRILAQPRWLTPVAQVAKAPAGSQFMTLDISKFHRTIPILPEHKKWFVVRAPSGYYINHCAPFGGSESSGNAGEVAQAIDDIWKAEIVDDADHYEDDFNSIRVPLEPAPALATPTNDTSPLTPAHDSAELNGTTYFYKYTREEALEHIRTLRIPWHPDKWTDFVFEGEYIGFQWDLPRKC</sequence>
<proteinExistence type="predicted"/>
<gene>
    <name evidence="2" type="ORF">MCHLO_02179</name>
</gene>
<evidence type="ECO:0000256" key="1">
    <source>
        <dbReference type="SAM" id="MobiDB-lite"/>
    </source>
</evidence>
<evidence type="ECO:0000313" key="2">
    <source>
        <dbReference type="EMBL" id="GAT44564.1"/>
    </source>
</evidence>
<reference evidence="2" key="1">
    <citation type="submission" date="2014-09" db="EMBL/GenBank/DDBJ databases">
        <title>Genome sequence of the luminous mushroom Mycena chlorophos for searching fungal bioluminescence genes.</title>
        <authorList>
            <person name="Tanaka Y."/>
            <person name="Kasuga D."/>
            <person name="Oba Y."/>
            <person name="Hase S."/>
            <person name="Sato K."/>
            <person name="Oba Y."/>
            <person name="Sakakibara Y."/>
        </authorList>
    </citation>
    <scope>NUCLEOTIDE SEQUENCE</scope>
</reference>
<organism evidence="2 3">
    <name type="scientific">Mycena chlorophos</name>
    <name type="common">Agaric fungus</name>
    <name type="synonym">Agaricus chlorophos</name>
    <dbReference type="NCBI Taxonomy" id="658473"/>
    <lineage>
        <taxon>Eukaryota</taxon>
        <taxon>Fungi</taxon>
        <taxon>Dikarya</taxon>
        <taxon>Basidiomycota</taxon>
        <taxon>Agaricomycotina</taxon>
        <taxon>Agaricomycetes</taxon>
        <taxon>Agaricomycetidae</taxon>
        <taxon>Agaricales</taxon>
        <taxon>Marasmiineae</taxon>
        <taxon>Mycenaceae</taxon>
        <taxon>Mycena</taxon>
    </lineage>
</organism>
<dbReference type="EMBL" id="DF839843">
    <property type="protein sequence ID" value="GAT44564.1"/>
    <property type="molecule type" value="Genomic_DNA"/>
</dbReference>
<feature type="region of interest" description="Disordered" evidence="1">
    <location>
        <begin position="303"/>
        <end position="344"/>
    </location>
</feature>
<dbReference type="Proteomes" id="UP000815677">
    <property type="component" value="Unassembled WGS sequence"/>
</dbReference>
<feature type="non-terminal residue" evidence="2">
    <location>
        <position position="834"/>
    </location>
</feature>
<evidence type="ECO:0000313" key="3">
    <source>
        <dbReference type="Proteomes" id="UP000815677"/>
    </source>
</evidence>
<feature type="compositionally biased region" description="Basic and acidic residues" evidence="1">
    <location>
        <begin position="1"/>
        <end position="12"/>
    </location>
</feature>
<feature type="region of interest" description="Disordered" evidence="1">
    <location>
        <begin position="89"/>
        <end position="112"/>
    </location>
</feature>
<keyword evidence="3" id="KW-1185">Reference proteome</keyword>